<organism evidence="3">
    <name type="scientific">hydrothermal vent metagenome</name>
    <dbReference type="NCBI Taxonomy" id="652676"/>
    <lineage>
        <taxon>unclassified sequences</taxon>
        <taxon>metagenomes</taxon>
        <taxon>ecological metagenomes</taxon>
    </lineage>
</organism>
<proteinExistence type="predicted"/>
<protein>
    <submittedName>
        <fullName evidence="3">Microcystin dependent protein</fullName>
    </submittedName>
</protein>
<feature type="region of interest" description="Disordered" evidence="1">
    <location>
        <begin position="65"/>
        <end position="85"/>
    </location>
</feature>
<dbReference type="AlphaFoldDB" id="A0A3B0WQ79"/>
<reference evidence="3" key="1">
    <citation type="submission" date="2018-06" db="EMBL/GenBank/DDBJ databases">
        <authorList>
            <person name="Zhirakovskaya E."/>
        </authorList>
    </citation>
    <scope>NUCLEOTIDE SEQUENCE</scope>
</reference>
<dbReference type="Pfam" id="PF07484">
    <property type="entry name" value="Collar"/>
    <property type="match status" value="1"/>
</dbReference>
<dbReference type="Gene3D" id="3.90.1340.10">
    <property type="entry name" value="Phage tail collar domain"/>
    <property type="match status" value="1"/>
</dbReference>
<evidence type="ECO:0000256" key="1">
    <source>
        <dbReference type="SAM" id="MobiDB-lite"/>
    </source>
</evidence>
<evidence type="ECO:0000259" key="2">
    <source>
        <dbReference type="Pfam" id="PF07484"/>
    </source>
</evidence>
<dbReference type="SUPFAM" id="SSF88874">
    <property type="entry name" value="Receptor-binding domain of short tail fibre protein gp12"/>
    <property type="match status" value="1"/>
</dbReference>
<gene>
    <name evidence="3" type="ORF">MNBD_GAMMA11-856</name>
</gene>
<feature type="domain" description="Phage tail collar" evidence="2">
    <location>
        <begin position="7"/>
        <end position="63"/>
    </location>
</feature>
<dbReference type="InterPro" id="IPR011083">
    <property type="entry name" value="Phage_tail_collar_dom"/>
</dbReference>
<sequence length="199" mass="20674">MSEPFLGQITAFGFNFAPRSWGFCSGQIISISQNSALFALLGTTYGGDGRTTFMLPDLRGRMPISFNQGPGLSSRPLGQRGGSETQALDNASLPSHSHTAAFTPNTSSVNVMVSTSAATKNTPEAGDYLATANYSSRAANIYIAEAEAGSKVALGGVTFAEGGEVTVNPDGGNQAFSVMNPFLAVNFCIALQGIFPSRS</sequence>
<evidence type="ECO:0000313" key="3">
    <source>
        <dbReference type="EMBL" id="VAW58145.1"/>
    </source>
</evidence>
<name>A0A3B0WQ79_9ZZZZ</name>
<accession>A0A3B0WQ79</accession>
<dbReference type="EMBL" id="UOFG01000021">
    <property type="protein sequence ID" value="VAW58145.1"/>
    <property type="molecule type" value="Genomic_DNA"/>
</dbReference>
<dbReference type="InterPro" id="IPR037053">
    <property type="entry name" value="Phage_tail_collar_dom_sf"/>
</dbReference>